<dbReference type="EMBL" id="JAPEVA010000018">
    <property type="protein sequence ID" value="KAJ4407891.1"/>
    <property type="molecule type" value="Genomic_DNA"/>
</dbReference>
<dbReference type="Pfam" id="PF11915">
    <property type="entry name" value="DUF3433"/>
    <property type="match status" value="2"/>
</dbReference>
<dbReference type="OrthoDB" id="3248909at2759"/>
<evidence type="ECO:0000313" key="3">
    <source>
        <dbReference type="EMBL" id="KAJ4407891.1"/>
    </source>
</evidence>
<feature type="transmembrane region" description="Helical" evidence="2">
    <location>
        <begin position="1407"/>
        <end position="1431"/>
    </location>
</feature>
<keyword evidence="4" id="KW-1185">Reference proteome</keyword>
<evidence type="ECO:0000256" key="1">
    <source>
        <dbReference type="SAM" id="MobiDB-lite"/>
    </source>
</evidence>
<gene>
    <name evidence="3" type="ORF">N0V91_003556</name>
</gene>
<dbReference type="Proteomes" id="UP001140510">
    <property type="component" value="Unassembled WGS sequence"/>
</dbReference>
<comment type="caution">
    <text evidence="3">The sequence shown here is derived from an EMBL/GenBank/DDBJ whole genome shotgun (WGS) entry which is preliminary data.</text>
</comment>
<feature type="transmembrane region" description="Helical" evidence="2">
    <location>
        <begin position="174"/>
        <end position="194"/>
    </location>
</feature>
<feature type="transmembrane region" description="Helical" evidence="2">
    <location>
        <begin position="131"/>
        <end position="154"/>
    </location>
</feature>
<accession>A0A9W8ZI54</accession>
<keyword evidence="2" id="KW-1133">Transmembrane helix</keyword>
<feature type="transmembrane region" description="Helical" evidence="2">
    <location>
        <begin position="241"/>
        <end position="266"/>
    </location>
</feature>
<keyword evidence="2" id="KW-0812">Transmembrane</keyword>
<proteinExistence type="predicted"/>
<dbReference type="InterPro" id="IPR021840">
    <property type="entry name" value="DUF3433"/>
</dbReference>
<feature type="compositionally biased region" description="Polar residues" evidence="1">
    <location>
        <begin position="1"/>
        <end position="18"/>
    </location>
</feature>
<feature type="transmembrane region" description="Helical" evidence="2">
    <location>
        <begin position="905"/>
        <end position="928"/>
    </location>
</feature>
<feature type="transmembrane region" description="Helical" evidence="2">
    <location>
        <begin position="657"/>
        <end position="684"/>
    </location>
</feature>
<evidence type="ECO:0000256" key="2">
    <source>
        <dbReference type="SAM" id="Phobius"/>
    </source>
</evidence>
<dbReference type="PANTHER" id="PTHR37544">
    <property type="entry name" value="SPRAY-RELATED"/>
    <property type="match status" value="1"/>
</dbReference>
<evidence type="ECO:0000313" key="4">
    <source>
        <dbReference type="Proteomes" id="UP001140510"/>
    </source>
</evidence>
<keyword evidence="2" id="KW-0472">Membrane</keyword>
<sequence length="1513" mass="167725">MSHSNTDQSQRVDTQTSWMPVPEDDSSEFREQATTTAHSTRHRASSRNAEEREGLLKTENVRMQRNSLSFTSSRVSAVKAAGPTKASECEPNYKQANVSSYDEADLGKVKIEESGSYGPFNWLPYTLRRPYLVILAFCALALAVVLMVLCYYSTHHYGLTTDNGSVGQQVAKRYVPTVLAVLFTLSVTMIAEDVKRTEAFARMARPEPIAANHTLFYIPKVWWKSAFTALSPKRGGGHRRWILSLSSLAAGISVLVISTFSSSVFVTRDVVIQSGLQLQRYTPQQNGSIILLPKRDTYTRAISGFLYNATTSLWVSDSHVVLPFTTPGTNPPILQDGTWAAKTKVLKMESTCAPLKLIEKTDINVTFTSAGDSDCNGTCYKSSKGLKLQSEDGCVVQLQTPIAVTIEEGGGSVISDPIDGYFTDILALQGGMMWTNLSSAYVSWQDLIEEYGQNPRIDSGGSAVLDQWRRTFVYGFSDQCRSRDLLFVSPPWFAERLIPSPPSWQKDYWANFTARAEICTPKYTEADIAVTAVIGGAAPRVYFDESDFEQHAKPASNELVNVDRLNEIAFGDAWLKYFPAPAGNSDVEGFEGVSMLLAKVFSLKIANLLSNATLASEASKLRTRFFGELISSSVLEAFPTIVDEIDGKFLETKNRLIVIPGVAVALAVLLSLAACYSLAMLWLASNHRRPLNLRSDPSAITGIVPLMDITSSAAADFRMWTEHERTQIQSRIGHVQYSLYSGRLSEENSGHDKETSEAANPKTKGLAWARIPKSMRKQSARTDWRPSLLHKIWLSSLLLVIIAVAIAMLVLRKFADEQVLFQKSFVQQVNLSLFHASFSPHSLIATLIAVLIGLCWDSVDKAMRTLQPYLAMSKEPSEPSRGISISYESSYWIWATIKSARLRHWLLCLVTIGTTLSQILVISMAAVFERHTVIHTQTTNAKNIETIRSLTIKQEPFDFNIGIGQRPFYVTDGLLETSETDWLYRALDDITLQTPALPWTKDEWVFTPVNLTNLDDQSVLYVATQGESEAQSNAASFTSSFNVSLTTSALRSRLECQAVIVEDWMDDIDDVYPNRFDKSATGHVLPIKISTSGNFTAPVLSAPRRLACCTSATDQSNKSVVAYWSSGNAVYDQRPAVSVDLSQPEDTKVPSGWTKDFAVKWIVGSAASATVPGSESKFMSNSIGLANESILYFDEEPQISILKCSPVIEQVNASITFARDTSQILEYELLGDSQPAIGAWDYAYDVVYESQGGNMSRGNVSELDLTIESYGAFFMSQLLTAPHIVEPQMRSSMMVANHTIENLAAERFALRDTDKGTNMDYMSYANFVLANKDPTALLNTTLLQTHSEKTFQTFFKHFVTGANWTYGGSASRAAYEYHEAYWAQNEKFDGVITERIEVLSMNKVATWLSLAILFLLMIILGILIIALQVVYPHTSILRRVECLADALAMVAGSDELARWVNEVGVEGMERAGIKTRLGWFRDKRGVVRWGVEVVDGNVEWVDGPEQQVGERSS</sequence>
<reference evidence="3" key="1">
    <citation type="submission" date="2022-10" db="EMBL/GenBank/DDBJ databases">
        <title>Tapping the CABI collections for fungal endophytes: first genome assemblies for Collariella, Neodidymelliopsis, Ascochyta clinopodiicola, Didymella pomorum, Didymosphaeria variabile, Neocosmospora piperis and Neocucurbitaria cava.</title>
        <authorList>
            <person name="Hill R."/>
        </authorList>
    </citation>
    <scope>NUCLEOTIDE SEQUENCE</scope>
    <source>
        <strain evidence="3">IMI 355091</strain>
    </source>
</reference>
<feature type="transmembrane region" description="Helical" evidence="2">
    <location>
        <begin position="792"/>
        <end position="811"/>
    </location>
</feature>
<protein>
    <submittedName>
        <fullName evidence="3">Uncharacterized protein</fullName>
    </submittedName>
</protein>
<feature type="transmembrane region" description="Helical" evidence="2">
    <location>
        <begin position="831"/>
        <end position="856"/>
    </location>
</feature>
<feature type="region of interest" description="Disordered" evidence="1">
    <location>
        <begin position="1"/>
        <end position="54"/>
    </location>
</feature>
<name>A0A9W8ZI54_9PLEO</name>
<dbReference type="PANTHER" id="PTHR37544:SF3">
    <property type="entry name" value="SPRAY"/>
    <property type="match status" value="1"/>
</dbReference>
<organism evidence="3 4">
    <name type="scientific">Didymella pomorum</name>
    <dbReference type="NCBI Taxonomy" id="749634"/>
    <lineage>
        <taxon>Eukaryota</taxon>
        <taxon>Fungi</taxon>
        <taxon>Dikarya</taxon>
        <taxon>Ascomycota</taxon>
        <taxon>Pezizomycotina</taxon>
        <taxon>Dothideomycetes</taxon>
        <taxon>Pleosporomycetidae</taxon>
        <taxon>Pleosporales</taxon>
        <taxon>Pleosporineae</taxon>
        <taxon>Didymellaceae</taxon>
        <taxon>Didymella</taxon>
    </lineage>
</organism>